<reference evidence="1" key="2">
    <citation type="submission" date="2021-10" db="EMBL/GenBank/DDBJ databases">
        <title>Phylogenomics reveals ancestral predisposition of the termite-cultivated fungus Termitomyces towards a domesticated lifestyle.</title>
        <authorList>
            <person name="Auxier B."/>
            <person name="Grum-Grzhimaylo A."/>
            <person name="Cardenas M.E."/>
            <person name="Lodge J.D."/>
            <person name="Laessoe T."/>
            <person name="Pedersen O."/>
            <person name="Smith M.E."/>
            <person name="Kuyper T.W."/>
            <person name="Franco-Molano E.A."/>
            <person name="Baroni T.J."/>
            <person name="Aanen D.K."/>
        </authorList>
    </citation>
    <scope>NUCLEOTIDE SEQUENCE</scope>
    <source>
        <strain evidence="1">AP01</strain>
        <tissue evidence="1">Mycelium</tissue>
    </source>
</reference>
<proteinExistence type="predicted"/>
<comment type="caution">
    <text evidence="1">The sequence shown here is derived from an EMBL/GenBank/DDBJ whole genome shotgun (WGS) entry which is preliminary data.</text>
</comment>
<evidence type="ECO:0000313" key="2">
    <source>
        <dbReference type="Proteomes" id="UP000775547"/>
    </source>
</evidence>
<name>A0A9P7KFY2_9AGAR</name>
<dbReference type="Proteomes" id="UP000775547">
    <property type="component" value="Unassembled WGS sequence"/>
</dbReference>
<accession>A0A9P7KFY2</accession>
<protein>
    <submittedName>
        <fullName evidence="1">Uncharacterized protein</fullName>
    </submittedName>
</protein>
<reference evidence="1" key="1">
    <citation type="submission" date="2020-07" db="EMBL/GenBank/DDBJ databases">
        <authorList>
            <person name="Nieuwenhuis M."/>
            <person name="Van De Peppel L.J.J."/>
        </authorList>
    </citation>
    <scope>NUCLEOTIDE SEQUENCE</scope>
    <source>
        <strain evidence="1">AP01</strain>
        <tissue evidence="1">Mycelium</tissue>
    </source>
</reference>
<dbReference type="EMBL" id="JABCKV010000023">
    <property type="protein sequence ID" value="KAG5646306.1"/>
    <property type="molecule type" value="Genomic_DNA"/>
</dbReference>
<dbReference type="AlphaFoldDB" id="A0A9P7KFY2"/>
<gene>
    <name evidence="1" type="ORF">DXG03_003903</name>
</gene>
<keyword evidence="2" id="KW-1185">Reference proteome</keyword>
<evidence type="ECO:0000313" key="1">
    <source>
        <dbReference type="EMBL" id="KAG5646306.1"/>
    </source>
</evidence>
<organism evidence="1 2">
    <name type="scientific">Asterophora parasitica</name>
    <dbReference type="NCBI Taxonomy" id="117018"/>
    <lineage>
        <taxon>Eukaryota</taxon>
        <taxon>Fungi</taxon>
        <taxon>Dikarya</taxon>
        <taxon>Basidiomycota</taxon>
        <taxon>Agaricomycotina</taxon>
        <taxon>Agaricomycetes</taxon>
        <taxon>Agaricomycetidae</taxon>
        <taxon>Agaricales</taxon>
        <taxon>Tricholomatineae</taxon>
        <taxon>Lyophyllaceae</taxon>
        <taxon>Asterophora</taxon>
    </lineage>
</organism>
<sequence length="61" mass="6765">MASPPLPPAALQALQHLIELQHYTTITRYLSGEPPHFMAHSIMHPAYRVSGFQPALVTSLE</sequence>